<reference evidence="1 2" key="1">
    <citation type="submission" date="2014-11" db="EMBL/GenBank/DDBJ databases">
        <title>Complete Genome Sequence of Pseudoalteromonas sp. Strain OCN003 Isolated from Kaneohe Bay, Oahu, Hawaii.</title>
        <authorList>
            <person name="Beurmann S."/>
            <person name="Videau P."/>
            <person name="Ushijima B."/>
            <person name="Smith A.M."/>
            <person name="Aeby G.S."/>
            <person name="Callahan S.M."/>
            <person name="Belcaid M."/>
        </authorList>
    </citation>
    <scope>NUCLEOTIDE SEQUENCE [LARGE SCALE GENOMIC DNA]</scope>
    <source>
        <strain evidence="1 2">OCN003</strain>
    </source>
</reference>
<proteinExistence type="predicted"/>
<dbReference type="Proteomes" id="UP000030341">
    <property type="component" value="Chromosome 1"/>
</dbReference>
<protein>
    <submittedName>
        <fullName evidence="1">Uncharacterized protein</fullName>
    </submittedName>
</protein>
<evidence type="ECO:0000313" key="1">
    <source>
        <dbReference type="EMBL" id="AIY64950.1"/>
    </source>
</evidence>
<dbReference type="KEGG" id="pseo:OM33_07145"/>
<dbReference type="eggNOG" id="COG1817">
    <property type="taxonomic scope" value="Bacteria"/>
</dbReference>
<keyword evidence="2" id="KW-1185">Reference proteome</keyword>
<evidence type="ECO:0000313" key="2">
    <source>
        <dbReference type="Proteomes" id="UP000030341"/>
    </source>
</evidence>
<gene>
    <name evidence="1" type="ORF">OM33_07145</name>
</gene>
<dbReference type="RefSeq" id="WP_038640397.1">
    <property type="nucleotide sequence ID" value="NZ_CP009888.1"/>
</dbReference>
<dbReference type="AlphaFoldDB" id="A0A0A7EE74"/>
<dbReference type="OrthoDB" id="757934at2"/>
<dbReference type="HOGENOM" id="CLU_818073_0_0_6"/>
<accession>A0A0A7EE74</accession>
<dbReference type="STRING" id="1348114.OM33_07145"/>
<sequence>MTAIKKRLFIFVCDIGAAQIIRTVFNKLSAKFAISLCVSQSATNYFQNFANIPHKVTKTSDEALAQLNTFQPELVLLGTSNQNQIEPNIIKAARRLDIKTVSFVDQWQNYQTRFKQFNKFVLPDKVILPDNKALIEFKNEIPEYAEIACGGQPYLRSLTLRPPMRKVKTPSGNTLFISEPISNTLSRQQIQQIYGYNEKTTFFATLKVLRQLRAKHNLSVKFHPKENKLKRKIPAYNCRNKAFSHQQLMQYDLVIGMASTLLIEAYLLGLNVCIFQPQVNSQPDHCMLSRYGYLRRCISSRDLLLAIGHRTKKHRRLDFLTIHDDTFISLIS</sequence>
<organism evidence="1 2">
    <name type="scientific">Pseudoalteromonas piratica</name>
    <dbReference type="NCBI Taxonomy" id="1348114"/>
    <lineage>
        <taxon>Bacteria</taxon>
        <taxon>Pseudomonadati</taxon>
        <taxon>Pseudomonadota</taxon>
        <taxon>Gammaproteobacteria</taxon>
        <taxon>Alteromonadales</taxon>
        <taxon>Pseudoalteromonadaceae</taxon>
        <taxon>Pseudoalteromonas</taxon>
    </lineage>
</organism>
<name>A0A0A7EE74_9GAMM</name>
<dbReference type="EMBL" id="CP009888">
    <property type="protein sequence ID" value="AIY64950.1"/>
    <property type="molecule type" value="Genomic_DNA"/>
</dbReference>